<feature type="compositionally biased region" description="Polar residues" evidence="2">
    <location>
        <begin position="125"/>
        <end position="136"/>
    </location>
</feature>
<evidence type="ECO:0008006" key="5">
    <source>
        <dbReference type="Google" id="ProtNLM"/>
    </source>
</evidence>
<keyword evidence="1" id="KW-0677">Repeat</keyword>
<comment type="caution">
    <text evidence="3">The sequence shown here is derived from an EMBL/GenBank/DDBJ whole genome shotgun (WGS) entry which is preliminary data.</text>
</comment>
<organism evidence="3 4">
    <name type="scientific">Polarella glacialis</name>
    <name type="common">Dinoflagellate</name>
    <dbReference type="NCBI Taxonomy" id="89957"/>
    <lineage>
        <taxon>Eukaryota</taxon>
        <taxon>Sar</taxon>
        <taxon>Alveolata</taxon>
        <taxon>Dinophyceae</taxon>
        <taxon>Suessiales</taxon>
        <taxon>Suessiaceae</taxon>
        <taxon>Polarella</taxon>
    </lineage>
</organism>
<dbReference type="SMART" id="SM00698">
    <property type="entry name" value="MORN"/>
    <property type="match status" value="5"/>
</dbReference>
<dbReference type="PANTHER" id="PTHR23084:SF179">
    <property type="entry name" value="OS10G0565000 PROTEIN"/>
    <property type="match status" value="1"/>
</dbReference>
<name>A0A813HBD4_POLGL</name>
<feature type="compositionally biased region" description="Basic and acidic residues" evidence="2">
    <location>
        <begin position="78"/>
        <end position="93"/>
    </location>
</feature>
<feature type="region of interest" description="Disordered" evidence="2">
    <location>
        <begin position="1"/>
        <end position="146"/>
    </location>
</feature>
<dbReference type="SUPFAM" id="SSF82185">
    <property type="entry name" value="Histone H3 K4-specific methyltransferase SET7/9 N-terminal domain"/>
    <property type="match status" value="1"/>
</dbReference>
<dbReference type="EMBL" id="CAJNNV010031185">
    <property type="protein sequence ID" value="CAE8634950.1"/>
    <property type="molecule type" value="Genomic_DNA"/>
</dbReference>
<sequence length="256" mass="27966">MGASQGALGCGASDLPCCSKNNSDGGDIVKARPVNYPGSEEGPMPKDALPESPDSVKGRSLDAIQEYAGGANGSYRGLGERGGRGGGSKEEVRGAGVDGEETYEDGSSFVGQLREGRRHGAGVWTSASEQYSGQWENDQRDGQGRQTWQDGRVYEGQFRQGKFDGQGRMEWRTPNGVMLYEGQYVDDVKHGSGKYVWPDNRMYEGQWKNGQRSGRATYTNSIGQSRVGIWREDKVEKWLEESESEDKGEVINGSKN</sequence>
<dbReference type="OrthoDB" id="406472at2759"/>
<keyword evidence="4" id="KW-1185">Reference proteome</keyword>
<accession>A0A813HBD4</accession>
<proteinExistence type="predicted"/>
<gene>
    <name evidence="3" type="ORF">PGLA1383_LOCUS50560</name>
</gene>
<dbReference type="PANTHER" id="PTHR23084">
    <property type="entry name" value="PHOSPHATIDYLINOSITOL-4-PHOSPHATE 5-KINASE RELATED"/>
    <property type="match status" value="1"/>
</dbReference>
<dbReference type="InterPro" id="IPR003409">
    <property type="entry name" value="MORN"/>
</dbReference>
<evidence type="ECO:0000313" key="4">
    <source>
        <dbReference type="Proteomes" id="UP000654075"/>
    </source>
</evidence>
<dbReference type="Pfam" id="PF02493">
    <property type="entry name" value="MORN"/>
    <property type="match status" value="5"/>
</dbReference>
<dbReference type="AlphaFoldDB" id="A0A813HBD4"/>
<evidence type="ECO:0000313" key="3">
    <source>
        <dbReference type="EMBL" id="CAE8634950.1"/>
    </source>
</evidence>
<dbReference type="Proteomes" id="UP000654075">
    <property type="component" value="Unassembled WGS sequence"/>
</dbReference>
<reference evidence="3" key="1">
    <citation type="submission" date="2021-02" db="EMBL/GenBank/DDBJ databases">
        <authorList>
            <person name="Dougan E. K."/>
            <person name="Rhodes N."/>
            <person name="Thang M."/>
            <person name="Chan C."/>
        </authorList>
    </citation>
    <scope>NUCLEOTIDE SEQUENCE</scope>
</reference>
<protein>
    <recommendedName>
        <fullName evidence="5">MORN repeat-containing protein 5</fullName>
    </recommendedName>
</protein>
<evidence type="ECO:0000256" key="2">
    <source>
        <dbReference type="SAM" id="MobiDB-lite"/>
    </source>
</evidence>
<evidence type="ECO:0000256" key="1">
    <source>
        <dbReference type="ARBA" id="ARBA00022737"/>
    </source>
</evidence>
<dbReference type="Gene3D" id="2.20.110.10">
    <property type="entry name" value="Histone H3 K4-specific methyltransferase SET7/9 N-terminal domain"/>
    <property type="match status" value="3"/>
</dbReference>